<sequence length="1387" mass="156449">MEVHVLDALRHKNILVTLGLKVYGAHLQFAVHPPHAPALRHIKWTETQRRMSLASDLLLRTADREPPSRTTPHPGLELTSIAIIQSSPDQTIATAQAAEYENIRNQLSTAHQIESDLSFDETEPEYATRMGCTFPGAYFTLYVLVLGIQSCALGCRTRRLTYMPAARHCSRTEPSGKCVHHPLGAKLPPDRDMQRRAQVAHRMQRASQALALVTCSLLHPPCLILSRVTRDPGLQSAEWRDREHLPCFLDDHGDRCSLDDFAMSIRMTSWLRASCITRIVPSYRRSVQDPYIYPRSAHPSPVIQKLPVVYRATARASRILQMWKLSYTKRIVQTLRIGPYANFRFLPTMDLFSRTRSRTEHYVRTLRLETRLANLTCQDEGTHLVFLRLVIVECATGESTHARHGDAYRMHQRATVQVLCAIFALRLAWRDRRQGIYATERSNSPLHRTSTIQCSAPSQLNTCCPLDTRSVGMLKLQNGLILQYIRGLIMMLRRIVQYIYMFTVLVLGLSLGLSRVIMERFILALFSVADADEARVEDSHTLEGEGVNAGLTEAHDIQDLSAGGRNERQDEDALQDRAEPREPHILQERTGNTDLEGRYNLRSISEAVPARPGLPLDETVNVALGVPDDTQAQAVDSRLTIVPSPPAEVESVSFSPDADRSTPVDASHSTSRAETGDPDVGASEPRSLPSVESVDTGVSSGGPRSLADDSKFLGGSSSRDKVETHALKKPSIPLEHLDCRCAYSDPRAHKPVDLDVVSRVTKSLSDRYHEWKKWYDLRAPDLSPRKIVIYSDEELQGNAQLDVPIQVKHTTTEPVISSSLASESCERLGVEGLLRNFNKLLDTSYSVEIPGLRRVLEQCIERYYDFGTVFGCLRTFWVNYGFDGRQVDTSRHILRSDFTGLIELLDDKKQKDEEDRLKALDHQTNIIVNPAINPRRVWDLISNRVVPTFTVHEARLEYDGGGIWAVSHSWMAAERRCNVDTPINGHEWLVPLPDDTTLDRIRVELLNLGVQYVWLDVLCLRQEDSQKPENKPAEDKRKKEWELDVPTIGSIYHRNMNIVTYLNGLGRPFEIGDITSNRHWLNRAWTLQEGSTDTLIGGLTAHSESSFLAHTMHDSDALYEPPLHAKQFYGELCMALHAGPERWTGLFAALEAMLNREATYTIDKVAGLTYILRRSRSRNLPVYLRDKDNSAEHEQAWSVLIAGMDSRNRAELAFLYPVPGDGRIAWRPSWSQLTPADKTLKIPLAPMESLMQLSNPLSADAVEEDGSFKLTALLVRNCTIQSLAVHEVEKYCRRGKLTIHGGSSIEGEHTFNVEAHHQQLISEGQNYILVGYLDMDSTWNQNQFWIVGIETKQGSIRKVTVLRMESEDDCKRLAKLKLATLTEVTLI</sequence>
<gene>
    <name evidence="1" type="ORF">NM688_g1947</name>
</gene>
<organism evidence="1 2">
    <name type="scientific">Phlebia brevispora</name>
    <dbReference type="NCBI Taxonomy" id="194682"/>
    <lineage>
        <taxon>Eukaryota</taxon>
        <taxon>Fungi</taxon>
        <taxon>Dikarya</taxon>
        <taxon>Basidiomycota</taxon>
        <taxon>Agaricomycotina</taxon>
        <taxon>Agaricomycetes</taxon>
        <taxon>Polyporales</taxon>
        <taxon>Meruliaceae</taxon>
        <taxon>Phlebia</taxon>
    </lineage>
</organism>
<reference evidence="1" key="1">
    <citation type="submission" date="2022-07" db="EMBL/GenBank/DDBJ databases">
        <title>Genome Sequence of Phlebia brevispora.</title>
        <authorList>
            <person name="Buettner E."/>
        </authorList>
    </citation>
    <scope>NUCLEOTIDE SEQUENCE</scope>
    <source>
        <strain evidence="1">MPL23</strain>
    </source>
</reference>
<evidence type="ECO:0000313" key="2">
    <source>
        <dbReference type="Proteomes" id="UP001148662"/>
    </source>
</evidence>
<comment type="caution">
    <text evidence="1">The sequence shown here is derived from an EMBL/GenBank/DDBJ whole genome shotgun (WGS) entry which is preliminary data.</text>
</comment>
<evidence type="ECO:0000313" key="1">
    <source>
        <dbReference type="EMBL" id="KAJ3556592.1"/>
    </source>
</evidence>
<keyword evidence="2" id="KW-1185">Reference proteome</keyword>
<dbReference type="Proteomes" id="UP001148662">
    <property type="component" value="Unassembled WGS sequence"/>
</dbReference>
<protein>
    <submittedName>
        <fullName evidence="1">Uncharacterized protein</fullName>
    </submittedName>
</protein>
<dbReference type="EMBL" id="JANHOG010000228">
    <property type="protein sequence ID" value="KAJ3556592.1"/>
    <property type="molecule type" value="Genomic_DNA"/>
</dbReference>
<name>A0ACC1TAE2_9APHY</name>
<proteinExistence type="predicted"/>
<accession>A0ACC1TAE2</accession>